<evidence type="ECO:0000256" key="8">
    <source>
        <dbReference type="ARBA" id="ARBA00025736"/>
    </source>
</evidence>
<evidence type="ECO:0000256" key="4">
    <source>
        <dbReference type="ARBA" id="ARBA00023040"/>
    </source>
</evidence>
<protein>
    <submittedName>
        <fullName evidence="11">Formyl peptide receptor 1</fullName>
    </submittedName>
</protein>
<keyword evidence="4" id="KW-0297">G-protein coupled receptor</keyword>
<keyword evidence="6" id="KW-0675">Receptor</keyword>
<feature type="domain" description="G-protein coupled receptors family 1 profile" evidence="10">
    <location>
        <begin position="160"/>
        <end position="275"/>
    </location>
</feature>
<dbReference type="PRINTS" id="PR00237">
    <property type="entry name" value="GPCRRHODOPSN"/>
</dbReference>
<dbReference type="InterPro" id="IPR000826">
    <property type="entry name" value="Formyl_rcpt-rel"/>
</dbReference>
<evidence type="ECO:0000256" key="5">
    <source>
        <dbReference type="ARBA" id="ARBA00023136"/>
    </source>
</evidence>
<evidence type="ECO:0000256" key="9">
    <source>
        <dbReference type="SAM" id="Phobius"/>
    </source>
</evidence>
<keyword evidence="5 9" id="KW-0472">Membrane</keyword>
<dbReference type="AlphaFoldDB" id="A0A3B4XNU7"/>
<dbReference type="Proteomes" id="UP000261360">
    <property type="component" value="Unplaced"/>
</dbReference>
<feature type="domain" description="G-protein coupled receptors family 1 profile" evidence="10">
    <location>
        <begin position="54"/>
        <end position="118"/>
    </location>
</feature>
<evidence type="ECO:0000313" key="12">
    <source>
        <dbReference type="Proteomes" id="UP000261360"/>
    </source>
</evidence>
<sequence length="275" mass="31457">MMAKISTTDLYGEKDSFHDNEDDTFYDNLVKLRRSLNIMSVIGYCLAFVLGVLGNGVVIWVTGFKMKKTVNTVWFLNLAVADFLLTACLPLTVTYLAMDFHWPFGHLMCKLHTTITFLNIIYIYICVCVCVHFGCRHILIWTPYFVFRDTLTYSEDDIRCFNNFTLSDDFQTGQFRHQAVAITNFLLGLVVPFTVIVSGYAVIIHRLRRNCTLSSQLSRPLKIIAAVITTFFLCWAPFHIMHLSELVHHTGSQTLGYVLYIGLTMTTSTVETVFH</sequence>
<dbReference type="InterPro" id="IPR000276">
    <property type="entry name" value="GPCR_Rhodpsn"/>
</dbReference>
<proteinExistence type="inferred from homology"/>
<keyword evidence="12" id="KW-1185">Reference proteome</keyword>
<dbReference type="PROSITE" id="PS50262">
    <property type="entry name" value="G_PROTEIN_RECEP_F1_2"/>
    <property type="match status" value="2"/>
</dbReference>
<feature type="transmembrane region" description="Helical" evidence="9">
    <location>
        <begin position="117"/>
        <end position="139"/>
    </location>
</feature>
<keyword evidence="2 9" id="KW-0812">Transmembrane</keyword>
<keyword evidence="7" id="KW-0807">Transducer</keyword>
<evidence type="ECO:0000259" key="10">
    <source>
        <dbReference type="PROSITE" id="PS50262"/>
    </source>
</evidence>
<accession>A0A3B4XNU7</accession>
<comment type="similarity">
    <text evidence="8">Belongs to the chemokine-like receptor (CMKLR) family.</text>
</comment>
<comment type="subcellular location">
    <subcellularLocation>
        <location evidence="1">Membrane</location>
        <topology evidence="1">Multi-pass membrane protein</topology>
    </subcellularLocation>
</comment>
<feature type="transmembrane region" description="Helical" evidence="9">
    <location>
        <begin position="223"/>
        <end position="242"/>
    </location>
</feature>
<organism evidence="11 12">
    <name type="scientific">Seriola lalandi dorsalis</name>
    <dbReference type="NCBI Taxonomy" id="1841481"/>
    <lineage>
        <taxon>Eukaryota</taxon>
        <taxon>Metazoa</taxon>
        <taxon>Chordata</taxon>
        <taxon>Craniata</taxon>
        <taxon>Vertebrata</taxon>
        <taxon>Euteleostomi</taxon>
        <taxon>Actinopterygii</taxon>
        <taxon>Neopterygii</taxon>
        <taxon>Teleostei</taxon>
        <taxon>Neoteleostei</taxon>
        <taxon>Acanthomorphata</taxon>
        <taxon>Carangaria</taxon>
        <taxon>Carangiformes</taxon>
        <taxon>Carangidae</taxon>
        <taxon>Seriola</taxon>
    </lineage>
</organism>
<feature type="transmembrane region" description="Helical" evidence="9">
    <location>
        <begin position="179"/>
        <end position="203"/>
    </location>
</feature>
<dbReference type="SUPFAM" id="SSF81321">
    <property type="entry name" value="Family A G protein-coupled receptor-like"/>
    <property type="match status" value="1"/>
</dbReference>
<dbReference type="Ensembl" id="ENSSLDT00000020520.1">
    <property type="protein sequence ID" value="ENSSLDP00000019855.1"/>
    <property type="gene ID" value="ENSSLDG00000015553.1"/>
</dbReference>
<evidence type="ECO:0000256" key="1">
    <source>
        <dbReference type="ARBA" id="ARBA00004141"/>
    </source>
</evidence>
<evidence type="ECO:0000313" key="11">
    <source>
        <dbReference type="Ensembl" id="ENSSLDP00000019855.1"/>
    </source>
</evidence>
<evidence type="ECO:0000256" key="2">
    <source>
        <dbReference type="ARBA" id="ARBA00022692"/>
    </source>
</evidence>
<name>A0A3B4XNU7_SERLL</name>
<dbReference type="GeneTree" id="ENSGT01020000230438"/>
<dbReference type="InterPro" id="IPR017452">
    <property type="entry name" value="GPCR_Rhodpsn_7TM"/>
</dbReference>
<reference evidence="11" key="1">
    <citation type="submission" date="2025-08" db="UniProtKB">
        <authorList>
            <consortium name="Ensembl"/>
        </authorList>
    </citation>
    <scope>IDENTIFICATION</scope>
</reference>
<feature type="transmembrane region" description="Helical" evidence="9">
    <location>
        <begin position="74"/>
        <end position="97"/>
    </location>
</feature>
<dbReference type="Gene3D" id="1.20.1070.10">
    <property type="entry name" value="Rhodopsin 7-helix transmembrane proteins"/>
    <property type="match status" value="1"/>
</dbReference>
<dbReference type="PANTHER" id="PTHR24225">
    <property type="entry name" value="CHEMOTACTIC RECEPTOR"/>
    <property type="match status" value="1"/>
</dbReference>
<dbReference type="GO" id="GO:0007204">
    <property type="term" value="P:positive regulation of cytosolic calcium ion concentration"/>
    <property type="evidence" value="ECO:0007669"/>
    <property type="project" value="TreeGrafter"/>
</dbReference>
<keyword evidence="3 9" id="KW-1133">Transmembrane helix</keyword>
<reference evidence="11" key="2">
    <citation type="submission" date="2025-09" db="UniProtKB">
        <authorList>
            <consortium name="Ensembl"/>
        </authorList>
    </citation>
    <scope>IDENTIFICATION</scope>
</reference>
<dbReference type="Pfam" id="PF00001">
    <property type="entry name" value="7tm_1"/>
    <property type="match status" value="2"/>
</dbReference>
<dbReference type="GO" id="GO:0004875">
    <property type="term" value="F:complement receptor activity"/>
    <property type="evidence" value="ECO:0007669"/>
    <property type="project" value="TreeGrafter"/>
</dbReference>
<evidence type="ECO:0000256" key="3">
    <source>
        <dbReference type="ARBA" id="ARBA00022989"/>
    </source>
</evidence>
<feature type="transmembrane region" description="Helical" evidence="9">
    <location>
        <begin position="254"/>
        <end position="274"/>
    </location>
</feature>
<dbReference type="GO" id="GO:0004930">
    <property type="term" value="F:G protein-coupled receptor activity"/>
    <property type="evidence" value="ECO:0007669"/>
    <property type="project" value="UniProtKB-KW"/>
</dbReference>
<dbReference type="GO" id="GO:0005886">
    <property type="term" value="C:plasma membrane"/>
    <property type="evidence" value="ECO:0007669"/>
    <property type="project" value="TreeGrafter"/>
</dbReference>
<feature type="transmembrane region" description="Helical" evidence="9">
    <location>
        <begin position="41"/>
        <end position="62"/>
    </location>
</feature>
<dbReference type="GO" id="GO:0007200">
    <property type="term" value="P:phospholipase C-activating G protein-coupled receptor signaling pathway"/>
    <property type="evidence" value="ECO:0007669"/>
    <property type="project" value="TreeGrafter"/>
</dbReference>
<evidence type="ECO:0000256" key="6">
    <source>
        <dbReference type="ARBA" id="ARBA00023170"/>
    </source>
</evidence>
<dbReference type="PANTHER" id="PTHR24225:SF68">
    <property type="entry name" value="C3A ANAPHYLATOXIN CHEMOTACTIC RECEPTOR-LIKE-RELATED"/>
    <property type="match status" value="1"/>
</dbReference>
<evidence type="ECO:0000256" key="7">
    <source>
        <dbReference type="ARBA" id="ARBA00023224"/>
    </source>
</evidence>
<dbReference type="GO" id="GO:0006954">
    <property type="term" value="P:inflammatory response"/>
    <property type="evidence" value="ECO:0007669"/>
    <property type="project" value="TreeGrafter"/>
</dbReference>